<reference evidence="3" key="1">
    <citation type="journal article" date="2019" name="Int. J. Syst. Evol. Microbiol.">
        <title>The Global Catalogue of Microorganisms (GCM) 10K type strain sequencing project: providing services to taxonomists for standard genome sequencing and annotation.</title>
        <authorList>
            <consortium name="The Broad Institute Genomics Platform"/>
            <consortium name="The Broad Institute Genome Sequencing Center for Infectious Disease"/>
            <person name="Wu L."/>
            <person name="Ma J."/>
        </authorList>
    </citation>
    <scope>NUCLEOTIDE SEQUENCE [LARGE SCALE GENOMIC DNA]</scope>
    <source>
        <strain evidence="3">JCM 17388</strain>
    </source>
</reference>
<keyword evidence="3" id="KW-1185">Reference proteome</keyword>
<feature type="region of interest" description="Disordered" evidence="1">
    <location>
        <begin position="1"/>
        <end position="38"/>
    </location>
</feature>
<protein>
    <submittedName>
        <fullName evidence="2">Uncharacterized protein</fullName>
    </submittedName>
</protein>
<accession>A0ABP8AKE3</accession>
<comment type="caution">
    <text evidence="2">The sequence shown here is derived from an EMBL/GenBank/DDBJ whole genome shotgun (WGS) entry which is preliminary data.</text>
</comment>
<feature type="compositionally biased region" description="Basic and acidic residues" evidence="1">
    <location>
        <begin position="12"/>
        <end position="33"/>
    </location>
</feature>
<evidence type="ECO:0000256" key="1">
    <source>
        <dbReference type="SAM" id="MobiDB-lite"/>
    </source>
</evidence>
<dbReference type="Proteomes" id="UP001501251">
    <property type="component" value="Unassembled WGS sequence"/>
</dbReference>
<name>A0ABP8AKE3_9ACTN</name>
<proteinExistence type="predicted"/>
<dbReference type="EMBL" id="BAABAQ010000002">
    <property type="protein sequence ID" value="GAA4185401.1"/>
    <property type="molecule type" value="Genomic_DNA"/>
</dbReference>
<gene>
    <name evidence="2" type="ORF">GCM10022252_15730</name>
</gene>
<sequence>MERSPKFGQPSAHHDQGFGGHLVRDTNPEHAYEATRMPTGDLPRMFALVQEFYEDDEGEEDVESFTEVVAYGLALPGGTVATVAANGSEFGRWTSAHNAARRLHTDLVWLGDGDTNPTP</sequence>
<organism evidence="2 3">
    <name type="scientific">Streptosporangium oxazolinicum</name>
    <dbReference type="NCBI Taxonomy" id="909287"/>
    <lineage>
        <taxon>Bacteria</taxon>
        <taxon>Bacillati</taxon>
        <taxon>Actinomycetota</taxon>
        <taxon>Actinomycetes</taxon>
        <taxon>Streptosporangiales</taxon>
        <taxon>Streptosporangiaceae</taxon>
        <taxon>Streptosporangium</taxon>
    </lineage>
</organism>
<dbReference type="RefSeq" id="WP_344916466.1">
    <property type="nucleotide sequence ID" value="NZ_BAABAQ010000002.1"/>
</dbReference>
<evidence type="ECO:0000313" key="2">
    <source>
        <dbReference type="EMBL" id="GAA4185401.1"/>
    </source>
</evidence>
<evidence type="ECO:0000313" key="3">
    <source>
        <dbReference type="Proteomes" id="UP001501251"/>
    </source>
</evidence>